<dbReference type="AlphaFoldDB" id="A0A1I3THR5"/>
<accession>A0A1I3THR5</accession>
<keyword evidence="5" id="KW-0413">Isomerase</keyword>
<evidence type="ECO:0000256" key="1">
    <source>
        <dbReference type="ARBA" id="ARBA00001974"/>
    </source>
</evidence>
<evidence type="ECO:0000256" key="3">
    <source>
        <dbReference type="ARBA" id="ARBA00022630"/>
    </source>
</evidence>
<dbReference type="EMBL" id="FORA01000005">
    <property type="protein sequence ID" value="SFJ70774.1"/>
    <property type="molecule type" value="Genomic_DNA"/>
</dbReference>
<dbReference type="Proteomes" id="UP000199110">
    <property type="component" value="Unassembled WGS sequence"/>
</dbReference>
<dbReference type="GO" id="GO:0008767">
    <property type="term" value="F:UDP-galactopyranose mutase activity"/>
    <property type="evidence" value="ECO:0007669"/>
    <property type="project" value="InterPro"/>
</dbReference>
<name>A0A1I3THR5_9RHOB</name>
<dbReference type="SUPFAM" id="SSF54373">
    <property type="entry name" value="FAD-linked reductases, C-terminal domain"/>
    <property type="match status" value="1"/>
</dbReference>
<keyword evidence="8" id="KW-1185">Reference proteome</keyword>
<protein>
    <submittedName>
        <fullName evidence="7">UDP-galactopyranose mutase</fullName>
    </submittedName>
</protein>
<dbReference type="GO" id="GO:0005829">
    <property type="term" value="C:cytosol"/>
    <property type="evidence" value="ECO:0007669"/>
    <property type="project" value="TreeGrafter"/>
</dbReference>
<dbReference type="RefSeq" id="WP_092783857.1">
    <property type="nucleotide sequence ID" value="NZ_FORA01000005.1"/>
</dbReference>
<keyword evidence="3" id="KW-0285">Flavoprotein</keyword>
<dbReference type="GO" id="GO:0050660">
    <property type="term" value="F:flavin adenine dinucleotide binding"/>
    <property type="evidence" value="ECO:0007669"/>
    <property type="project" value="TreeGrafter"/>
</dbReference>
<organism evidence="7 8">
    <name type="scientific">Jannaschia pohangensis</name>
    <dbReference type="NCBI Taxonomy" id="390807"/>
    <lineage>
        <taxon>Bacteria</taxon>
        <taxon>Pseudomonadati</taxon>
        <taxon>Pseudomonadota</taxon>
        <taxon>Alphaproteobacteria</taxon>
        <taxon>Rhodobacterales</taxon>
        <taxon>Roseobacteraceae</taxon>
        <taxon>Jannaschia</taxon>
    </lineage>
</organism>
<dbReference type="SUPFAM" id="SSF51971">
    <property type="entry name" value="Nucleotide-binding domain"/>
    <property type="match status" value="1"/>
</dbReference>
<comment type="similarity">
    <text evidence="2">Belongs to the UDP-galactopyranose/dTDP-fucopyranose mutase family.</text>
</comment>
<dbReference type="NCBIfam" id="TIGR00031">
    <property type="entry name" value="UDP-GALP_mutase"/>
    <property type="match status" value="1"/>
</dbReference>
<dbReference type="OrthoDB" id="9769600at2"/>
<dbReference type="InterPro" id="IPR004379">
    <property type="entry name" value="UDP-GALP_mutase"/>
</dbReference>
<evidence type="ECO:0000256" key="4">
    <source>
        <dbReference type="ARBA" id="ARBA00022827"/>
    </source>
</evidence>
<dbReference type="Gene3D" id="3.40.50.720">
    <property type="entry name" value="NAD(P)-binding Rossmann-like Domain"/>
    <property type="match status" value="3"/>
</dbReference>
<sequence length="393" mass="44929">MNTITNPAVPPRGRILGIGAGLTCAVIGRRLAEAGYQVDIVESRPYVAGNCYTETDTETGIMLHKHGPHIFHTDNEPVWEYVNKFADFRPYICQVKATTGGRVFSLPINLLTINQFFGKTFSPAEARAFIEARAEQSITEVKSFEDQALRFLGPELYQAFFMGYPIKQWGMHPSELPASVLKRLPVRFDYNDNYFNHRYQGIPAEGYTTMVDRILDHPLVTVTLGRKITQADCDGYDHVFCSGPIDAWFGYELGQLGYRTLDFTMSRHKGDYQGCAVMSYPDEDVPFTRITEHKHFTPWETHEDTVIFHEYSRFCGKEDIPYYPIRLVNETNMLRKYVEYAQTQENISFVGRLGSYKYMDMDVTIHEAMTAAEAFLTLRDQDAPIPAFFSSPI</sequence>
<reference evidence="7 8" key="1">
    <citation type="submission" date="2016-10" db="EMBL/GenBank/DDBJ databases">
        <authorList>
            <person name="de Groot N.N."/>
        </authorList>
    </citation>
    <scope>NUCLEOTIDE SEQUENCE [LARGE SCALE GENOMIC DNA]</scope>
    <source>
        <strain evidence="7 8">DSM 19073</strain>
    </source>
</reference>
<dbReference type="STRING" id="390807.SAMN04488095_3464"/>
<evidence type="ECO:0000313" key="7">
    <source>
        <dbReference type="EMBL" id="SFJ70774.1"/>
    </source>
</evidence>
<evidence type="ECO:0000313" key="8">
    <source>
        <dbReference type="Proteomes" id="UP000199110"/>
    </source>
</evidence>
<keyword evidence="4" id="KW-0274">FAD</keyword>
<dbReference type="Pfam" id="PF03275">
    <property type="entry name" value="GLF"/>
    <property type="match status" value="1"/>
</dbReference>
<comment type="cofactor">
    <cofactor evidence="1">
        <name>FAD</name>
        <dbReference type="ChEBI" id="CHEBI:57692"/>
    </cofactor>
</comment>
<gene>
    <name evidence="7" type="ORF">SAMN04488095_3464</name>
</gene>
<evidence type="ECO:0000259" key="6">
    <source>
        <dbReference type="Pfam" id="PF03275"/>
    </source>
</evidence>
<dbReference type="Pfam" id="PF13450">
    <property type="entry name" value="NAD_binding_8"/>
    <property type="match status" value="1"/>
</dbReference>
<dbReference type="InterPro" id="IPR015899">
    <property type="entry name" value="UDP-GalPyranose_mutase_C"/>
</dbReference>
<proteinExistence type="inferred from homology"/>
<dbReference type="PANTHER" id="PTHR21197">
    <property type="entry name" value="UDP-GALACTOPYRANOSE MUTASE"/>
    <property type="match status" value="1"/>
</dbReference>
<feature type="domain" description="UDP-galactopyranose mutase C-terminal" evidence="6">
    <location>
        <begin position="159"/>
        <end position="358"/>
    </location>
</feature>
<dbReference type="PANTHER" id="PTHR21197:SF0">
    <property type="entry name" value="UDP-GALACTOPYRANOSE MUTASE"/>
    <property type="match status" value="1"/>
</dbReference>
<evidence type="ECO:0000256" key="5">
    <source>
        <dbReference type="ARBA" id="ARBA00023235"/>
    </source>
</evidence>
<evidence type="ECO:0000256" key="2">
    <source>
        <dbReference type="ARBA" id="ARBA00009321"/>
    </source>
</evidence>